<name>A0A2S7RR63_ENTMU</name>
<reference evidence="1 2" key="1">
    <citation type="journal article" date="2018" name="Pathog. Dis.">
        <title>Whole-genome sequencing based characterization of antimicrobial resistance in Enterococcus.</title>
        <authorList>
            <person name="Tyson G."/>
        </authorList>
    </citation>
    <scope>NUCLEOTIDE SEQUENCE [LARGE SCALE GENOMIC DNA]</scope>
    <source>
        <strain evidence="1 2">CVM N55263</strain>
    </source>
</reference>
<gene>
    <name evidence="1" type="ORF">CUS89_11940</name>
</gene>
<sequence>MRFSYFEVSDLANDIANKAAKHLSKKVEYVRCTDIEQYMTEVEKIEFIDYKFKNNLNKLLLKSISKVQDEFIITPNQNLSDEHKNFTKMHEIIHYYRDYSYLSESHAFSDFISQKDYLPEDFDKEVAADIGAGILMANDQALKYALRKFKKFDKIGTYFDMDSSTLKIRIMHYIEFTAGFSYDKTYKLLKDLSYKNKNIQL</sequence>
<comment type="caution">
    <text evidence="1">The sequence shown here is derived from an EMBL/GenBank/DDBJ whole genome shotgun (WGS) entry which is preliminary data.</text>
</comment>
<evidence type="ECO:0000313" key="1">
    <source>
        <dbReference type="EMBL" id="PQF22074.1"/>
    </source>
</evidence>
<protein>
    <submittedName>
        <fullName evidence="1">Toxin</fullName>
    </submittedName>
</protein>
<dbReference type="Proteomes" id="UP000237934">
    <property type="component" value="Unassembled WGS sequence"/>
</dbReference>
<dbReference type="AlphaFoldDB" id="A0A2S7RR63"/>
<accession>A0A2S7RR63</accession>
<organism evidence="1 2">
    <name type="scientific">Enterococcus mundtii</name>
    <dbReference type="NCBI Taxonomy" id="53346"/>
    <lineage>
        <taxon>Bacteria</taxon>
        <taxon>Bacillati</taxon>
        <taxon>Bacillota</taxon>
        <taxon>Bacilli</taxon>
        <taxon>Lactobacillales</taxon>
        <taxon>Enterococcaceae</taxon>
        <taxon>Enterococcus</taxon>
    </lineage>
</organism>
<evidence type="ECO:0000313" key="2">
    <source>
        <dbReference type="Proteomes" id="UP000237934"/>
    </source>
</evidence>
<proteinExistence type="predicted"/>
<dbReference type="EMBL" id="PUAP01000035">
    <property type="protein sequence ID" value="PQF22074.1"/>
    <property type="molecule type" value="Genomic_DNA"/>
</dbReference>
<dbReference type="Gene3D" id="1.10.10.2910">
    <property type="match status" value="1"/>
</dbReference>